<dbReference type="InterPro" id="IPR032710">
    <property type="entry name" value="NTF2-like_dom_sf"/>
</dbReference>
<evidence type="ECO:0000259" key="1">
    <source>
        <dbReference type="Pfam" id="PF13474"/>
    </source>
</evidence>
<evidence type="ECO:0000313" key="3">
    <source>
        <dbReference type="Proteomes" id="UP001649230"/>
    </source>
</evidence>
<dbReference type="RefSeq" id="WP_235118854.1">
    <property type="nucleotide sequence ID" value="NZ_CP090978.1"/>
</dbReference>
<dbReference type="Gene3D" id="3.10.450.50">
    <property type="match status" value="1"/>
</dbReference>
<dbReference type="Pfam" id="PF13474">
    <property type="entry name" value="SnoaL_3"/>
    <property type="match status" value="1"/>
</dbReference>
<gene>
    <name evidence="2" type="ORF">L0M14_22945</name>
</gene>
<dbReference type="Proteomes" id="UP001649230">
    <property type="component" value="Chromosome"/>
</dbReference>
<evidence type="ECO:0000313" key="2">
    <source>
        <dbReference type="EMBL" id="UJF32504.1"/>
    </source>
</evidence>
<dbReference type="InterPro" id="IPR037401">
    <property type="entry name" value="SnoaL-like"/>
</dbReference>
<reference evidence="2 3" key="1">
    <citation type="journal article" date="2024" name="Int. J. Syst. Evol. Microbiol.">
        <title>Paenibacillus hexagrammi sp. nov., a novel bacterium isolated from the gut content of Hexagrammos agrammus.</title>
        <authorList>
            <person name="Jung H.K."/>
            <person name="Kim D.G."/>
            <person name="Zin H."/>
            <person name="Park J."/>
            <person name="Jung H."/>
            <person name="Kim Y.O."/>
            <person name="Kong H.J."/>
            <person name="Kim J.W."/>
            <person name="Kim Y.S."/>
        </authorList>
    </citation>
    <scope>NUCLEOTIDE SEQUENCE [LARGE SCALE GENOMIC DNA]</scope>
    <source>
        <strain evidence="2 3">YPD9-1</strain>
    </source>
</reference>
<keyword evidence="3" id="KW-1185">Reference proteome</keyword>
<sequence>MKVTFNEVQDVLENYKSAVYDTNVERFLAAYAPEMHIYDCWSSFESKGISPMKANVEEWFNGLRADGISLIVDFNDLAVEENLNLAFVYCAVTFAAHDIESGEKLRQITNRFTFGLRKENDSWLIIHQHSSLPIHVETGMGLFDSAKIPS</sequence>
<dbReference type="SUPFAM" id="SSF54427">
    <property type="entry name" value="NTF2-like"/>
    <property type="match status" value="1"/>
</dbReference>
<proteinExistence type="predicted"/>
<name>A0ABY3SET6_9BACL</name>
<feature type="domain" description="SnoaL-like" evidence="1">
    <location>
        <begin position="8"/>
        <end position="134"/>
    </location>
</feature>
<organism evidence="2 3">
    <name type="scientific">Paenibacillus hexagrammi</name>
    <dbReference type="NCBI Taxonomy" id="2908839"/>
    <lineage>
        <taxon>Bacteria</taxon>
        <taxon>Bacillati</taxon>
        <taxon>Bacillota</taxon>
        <taxon>Bacilli</taxon>
        <taxon>Bacillales</taxon>
        <taxon>Paenibacillaceae</taxon>
        <taxon>Paenibacillus</taxon>
    </lineage>
</organism>
<accession>A0ABY3SET6</accession>
<protein>
    <submittedName>
        <fullName evidence="2">Nuclear transport factor 2 family protein</fullName>
    </submittedName>
</protein>
<dbReference type="EMBL" id="CP090978">
    <property type="protein sequence ID" value="UJF32504.1"/>
    <property type="molecule type" value="Genomic_DNA"/>
</dbReference>